<evidence type="ECO:0000313" key="4">
    <source>
        <dbReference type="Proteomes" id="UP001201163"/>
    </source>
</evidence>
<evidence type="ECO:0000256" key="1">
    <source>
        <dbReference type="SAM" id="MobiDB-lite"/>
    </source>
</evidence>
<feature type="region of interest" description="Disordered" evidence="1">
    <location>
        <begin position="1"/>
        <end position="53"/>
    </location>
</feature>
<feature type="compositionally biased region" description="Polar residues" evidence="1">
    <location>
        <begin position="1"/>
        <end position="16"/>
    </location>
</feature>
<comment type="caution">
    <text evidence="3">The sequence shown here is derived from an EMBL/GenBank/DDBJ whole genome shotgun (WGS) entry which is preliminary data.</text>
</comment>
<dbReference type="EMBL" id="JAKELL010000179">
    <property type="protein sequence ID" value="KAH8979272.1"/>
    <property type="molecule type" value="Genomic_DNA"/>
</dbReference>
<keyword evidence="4" id="KW-1185">Reference proteome</keyword>
<protein>
    <submittedName>
        <fullName evidence="3">Uncharacterized protein</fullName>
    </submittedName>
</protein>
<dbReference type="EMBL" id="JAKELL010000125">
    <property type="protein sequence ID" value="KAH8981030.1"/>
    <property type="molecule type" value="Genomic_DNA"/>
</dbReference>
<proteinExistence type="predicted"/>
<evidence type="ECO:0000313" key="3">
    <source>
        <dbReference type="EMBL" id="KAH8981030.1"/>
    </source>
</evidence>
<evidence type="ECO:0000313" key="2">
    <source>
        <dbReference type="EMBL" id="KAH8979272.1"/>
    </source>
</evidence>
<reference evidence="3" key="1">
    <citation type="submission" date="2022-01" db="EMBL/GenBank/DDBJ databases">
        <title>Comparative genomics reveals a dynamic genome evolution in the ectomycorrhizal milk-cap (Lactarius) mushrooms.</title>
        <authorList>
            <consortium name="DOE Joint Genome Institute"/>
            <person name="Lebreton A."/>
            <person name="Tang N."/>
            <person name="Kuo A."/>
            <person name="LaButti K."/>
            <person name="Drula E."/>
            <person name="Barry K."/>
            <person name="Clum A."/>
            <person name="Lipzen A."/>
            <person name="Mousain D."/>
            <person name="Ng V."/>
            <person name="Wang R."/>
            <person name="Wang X."/>
            <person name="Dai Y."/>
            <person name="Henrissat B."/>
            <person name="Grigoriev I.V."/>
            <person name="Guerin-Laguette A."/>
            <person name="Yu F."/>
            <person name="Martin F.M."/>
        </authorList>
    </citation>
    <scope>NUCLEOTIDE SEQUENCE</scope>
    <source>
        <strain evidence="3">QP</strain>
    </source>
</reference>
<organism evidence="3 4">
    <name type="scientific">Lactarius akahatsu</name>
    <dbReference type="NCBI Taxonomy" id="416441"/>
    <lineage>
        <taxon>Eukaryota</taxon>
        <taxon>Fungi</taxon>
        <taxon>Dikarya</taxon>
        <taxon>Basidiomycota</taxon>
        <taxon>Agaricomycotina</taxon>
        <taxon>Agaricomycetes</taxon>
        <taxon>Russulales</taxon>
        <taxon>Russulaceae</taxon>
        <taxon>Lactarius</taxon>
    </lineage>
</organism>
<sequence>MSSEPSLFKDTNTKSTKVARRAIASGPAAFAETRKNKQKRTSKADQASPAPPTPAIYSPAMVAIASGIPVEAVVDDIKPHFESPALVYPPLEPSYTPPPAQLTTRPDEDIPTGIANTPDPYDGPGAISIRALLETTPHIRKPANHNAPPPRDPLANYTKATMPKVHDALPTSPFNYMDLDLVSEWENFPGGKLLIVPFGDIVNEANLHGPIKSRILYAMVEIAQSQEIGVSAPTPNASAIKDECHPTSFLAYNLTNAQKKVILDRGVWSSRAITVRAIPFFPTNPDFMFAIKGFSTLIEKHVRELIKSVWHDNDTAIFAQSIVDSAPEGDRITLVFAIQSFLDSMSTSCLQIIEHSGALTPVFNVYANGRTIPHPTMWLNIRNYLADKTYSTQMHGHGIVSLTPYDCDLCHGVDHPKGLCPFPGIPGWNGPGRD</sequence>
<dbReference type="AlphaFoldDB" id="A0AAD4L5N2"/>
<dbReference type="Proteomes" id="UP001201163">
    <property type="component" value="Unassembled WGS sequence"/>
</dbReference>
<accession>A0AAD4L5N2</accession>
<name>A0AAD4L5N2_9AGAM</name>
<gene>
    <name evidence="2" type="ORF">EDB92DRAFT_1821106</name>
    <name evidence="3" type="ORF">EDB92DRAFT_1953531</name>
</gene>